<feature type="signal peptide" evidence="1">
    <location>
        <begin position="1"/>
        <end position="28"/>
    </location>
</feature>
<dbReference type="EMBL" id="BT123341">
    <property type="protein sequence ID" value="ADE76667.1"/>
    <property type="molecule type" value="mRNA"/>
</dbReference>
<organism evidence="2">
    <name type="scientific">Picea sitchensis</name>
    <name type="common">Sitka spruce</name>
    <name type="synonym">Pinus sitchensis</name>
    <dbReference type="NCBI Taxonomy" id="3332"/>
    <lineage>
        <taxon>Eukaryota</taxon>
        <taxon>Viridiplantae</taxon>
        <taxon>Streptophyta</taxon>
        <taxon>Embryophyta</taxon>
        <taxon>Tracheophyta</taxon>
        <taxon>Spermatophyta</taxon>
        <taxon>Pinopsida</taxon>
        <taxon>Pinidae</taxon>
        <taxon>Conifers I</taxon>
        <taxon>Pinales</taxon>
        <taxon>Pinaceae</taxon>
        <taxon>Picea</taxon>
    </lineage>
</organism>
<dbReference type="Pfam" id="PF06830">
    <property type="entry name" value="Root_cap"/>
    <property type="match status" value="1"/>
</dbReference>
<protein>
    <recommendedName>
        <fullName evidence="3">Root cap</fullName>
    </recommendedName>
</protein>
<evidence type="ECO:0000313" key="2">
    <source>
        <dbReference type="EMBL" id="ADE76667.1"/>
    </source>
</evidence>
<proteinExistence type="evidence at transcript level"/>
<name>D5AAU8_PICSI</name>
<keyword evidence="1" id="KW-0732">Signal</keyword>
<evidence type="ECO:0008006" key="3">
    <source>
        <dbReference type="Google" id="ProtNLM"/>
    </source>
</evidence>
<sequence>MAMKKYKYQLLLVFISVTLVLQAAVVVGSKPPKDKHCKADKPGDDGYLSHCTGTIKCPESCPECHLSCKFCGMAHCPKCDRVGSVCQDPRFIGGDGQMFYFHGYKDSDFCLVTDKGLHINAHFIGKRTANRTRDFTWVQALGILFDTHKFYVGSKRVGKWHSSVDQFVLYFDGYSISLPPGEGSKWVSPNRELSIVRVENANYLNVEITGLLNSSIGIVPVTKEDSRVHKYEITDADCFAHLELNFDFFKLTDSVSGVLGQSYAPSFVNPVKKGVPMPLMGGEKNFMASSIFTPDCEAVQFKAMHHSSIVGSGLGRNPHRLGMPSAVCSSNGSEGSGFVCKR</sequence>
<accession>D5AAU8</accession>
<feature type="chain" id="PRO_5003069204" description="Root cap" evidence="1">
    <location>
        <begin position="29"/>
        <end position="342"/>
    </location>
</feature>
<dbReference type="AlphaFoldDB" id="D5AAU8"/>
<dbReference type="PANTHER" id="PTHR31656">
    <property type="entry name" value="ROOT CAP DOMAIN-CONTAINING PROTEIN"/>
    <property type="match status" value="1"/>
</dbReference>
<reference evidence="2" key="1">
    <citation type="submission" date="2010-04" db="EMBL/GenBank/DDBJ databases">
        <authorList>
            <person name="Reid K.E."/>
            <person name="Liao N."/>
            <person name="Chan S."/>
            <person name="Docking R."/>
            <person name="Taylor G."/>
            <person name="Moore R."/>
            <person name="Mayo M."/>
            <person name="Munro S."/>
            <person name="King J."/>
            <person name="Yanchuk A."/>
            <person name="Holt R."/>
            <person name="Jones S."/>
            <person name="Marra M."/>
            <person name="Ritland C.E."/>
            <person name="Ritland K."/>
            <person name="Bohlmann J."/>
        </authorList>
    </citation>
    <scope>NUCLEOTIDE SEQUENCE</scope>
    <source>
        <tissue evidence="2">Bud</tissue>
    </source>
</reference>
<evidence type="ECO:0000256" key="1">
    <source>
        <dbReference type="SAM" id="SignalP"/>
    </source>
</evidence>
<dbReference type="InterPro" id="IPR009646">
    <property type="entry name" value="Root_cap"/>
</dbReference>